<accession>A0A2P5B048</accession>
<feature type="domain" description="BURP" evidence="1">
    <location>
        <begin position="94"/>
        <end position="302"/>
    </location>
</feature>
<keyword evidence="3" id="KW-1185">Reference proteome</keyword>
<evidence type="ECO:0000313" key="3">
    <source>
        <dbReference type="Proteomes" id="UP000237105"/>
    </source>
</evidence>
<dbReference type="EMBL" id="JXTB01000397">
    <property type="protein sequence ID" value="PON42187.1"/>
    <property type="molecule type" value="Genomic_DNA"/>
</dbReference>
<reference evidence="3" key="1">
    <citation type="submission" date="2016-06" db="EMBL/GenBank/DDBJ databases">
        <title>Parallel loss of symbiosis genes in relatives of nitrogen-fixing non-legume Parasponia.</title>
        <authorList>
            <person name="Van Velzen R."/>
            <person name="Holmer R."/>
            <person name="Bu F."/>
            <person name="Rutten L."/>
            <person name="Van Zeijl A."/>
            <person name="Liu W."/>
            <person name="Santuari L."/>
            <person name="Cao Q."/>
            <person name="Sharma T."/>
            <person name="Shen D."/>
            <person name="Roswanjaya Y."/>
            <person name="Wardhani T."/>
            <person name="Kalhor M.S."/>
            <person name="Jansen J."/>
            <person name="Van den Hoogen J."/>
            <person name="Gungor B."/>
            <person name="Hartog M."/>
            <person name="Hontelez J."/>
            <person name="Verver J."/>
            <person name="Yang W.-C."/>
            <person name="Schijlen E."/>
            <person name="Repin R."/>
            <person name="Schilthuizen M."/>
            <person name="Schranz E."/>
            <person name="Heidstra R."/>
            <person name="Miyata K."/>
            <person name="Fedorova E."/>
            <person name="Kohlen W."/>
            <person name="Bisseling T."/>
            <person name="Smit S."/>
            <person name="Geurts R."/>
        </authorList>
    </citation>
    <scope>NUCLEOTIDE SEQUENCE [LARGE SCALE GENOMIC DNA]</scope>
    <source>
        <strain evidence="3">cv. WU1-14</strain>
    </source>
</reference>
<organism evidence="2 3">
    <name type="scientific">Parasponia andersonii</name>
    <name type="common">Sponia andersonii</name>
    <dbReference type="NCBI Taxonomy" id="3476"/>
    <lineage>
        <taxon>Eukaryota</taxon>
        <taxon>Viridiplantae</taxon>
        <taxon>Streptophyta</taxon>
        <taxon>Embryophyta</taxon>
        <taxon>Tracheophyta</taxon>
        <taxon>Spermatophyta</taxon>
        <taxon>Magnoliopsida</taxon>
        <taxon>eudicotyledons</taxon>
        <taxon>Gunneridae</taxon>
        <taxon>Pentapetalae</taxon>
        <taxon>rosids</taxon>
        <taxon>fabids</taxon>
        <taxon>Rosales</taxon>
        <taxon>Cannabaceae</taxon>
        <taxon>Parasponia</taxon>
    </lineage>
</organism>
<dbReference type="InterPro" id="IPR044816">
    <property type="entry name" value="BURP"/>
</dbReference>
<dbReference type="InterPro" id="IPR004873">
    <property type="entry name" value="BURP_dom"/>
</dbReference>
<dbReference type="PROSITE" id="PS51277">
    <property type="entry name" value="BURP"/>
    <property type="match status" value="1"/>
</dbReference>
<evidence type="ECO:0000313" key="2">
    <source>
        <dbReference type="EMBL" id="PON42187.1"/>
    </source>
</evidence>
<dbReference type="STRING" id="3476.A0A2P5B048"/>
<proteinExistence type="predicted"/>
<dbReference type="PANTHER" id="PTHR31236:SF2">
    <property type="entry name" value="BURP DOMAIN PROTEIN RD22"/>
    <property type="match status" value="1"/>
</dbReference>
<evidence type="ECO:0000259" key="1">
    <source>
        <dbReference type="PROSITE" id="PS51277"/>
    </source>
</evidence>
<comment type="caution">
    <text evidence="2">The sequence shown here is derived from an EMBL/GenBank/DDBJ whole genome shotgun (WGS) entry which is preliminary data.</text>
</comment>
<dbReference type="Pfam" id="PF03181">
    <property type="entry name" value="BURP"/>
    <property type="match status" value="1"/>
</dbReference>
<dbReference type="AlphaFoldDB" id="A0A2P5B048"/>
<protein>
    <submittedName>
        <fullName evidence="2">BURP domain containing protein</fullName>
    </submittedName>
</protein>
<dbReference type="Proteomes" id="UP000237105">
    <property type="component" value="Unassembled WGS sequence"/>
</dbReference>
<dbReference type="PANTHER" id="PTHR31236">
    <property type="entry name" value="BURP DOMAIN PROTEIN USPL1-LIKE"/>
    <property type="match status" value="1"/>
</dbReference>
<sequence>MHIWQLTLLLRSYALERVDWEPYWHSILPNFHFPIALRNVLQPANLSEGQYNYFNTGKEALIYVPNANRKYRVAYKRSFPGKLAEVQGGDQGTYFVRKDLQEGQKMKLDFPKSQIKAKYLPRKVTESIPFSSNKLPEILNRFGIKPKSIQAELVKETIEECEEQAFEGEDKFCATSPESLIDFGVSKIGKKVKVFTTEVDKETKPQDYNVKGVEKIGDKSVVCHKINYVYGVFYCHEIQATKAFMVSLVGSDGTKAKAVALCHYDTKLWNPQHLAFQMLKVKPGTVPICHFLSRGNLVWVPI</sequence>
<name>A0A2P5B048_PARAD</name>
<gene>
    <name evidence="2" type="ORF">PanWU01x14_283650</name>
</gene>
<dbReference type="SMART" id="SM01045">
    <property type="entry name" value="BURP"/>
    <property type="match status" value="1"/>
</dbReference>
<dbReference type="OrthoDB" id="654134at2759"/>